<dbReference type="InterPro" id="IPR038765">
    <property type="entry name" value="Papain-like_cys_pep_sf"/>
</dbReference>
<dbReference type="InterPro" id="IPR001119">
    <property type="entry name" value="SLH_dom"/>
</dbReference>
<evidence type="ECO:0000256" key="2">
    <source>
        <dbReference type="ARBA" id="ARBA00022670"/>
    </source>
</evidence>
<organism evidence="8 9">
    <name type="scientific">Citricoccus nitrophenolicus</name>
    <dbReference type="NCBI Taxonomy" id="863575"/>
    <lineage>
        <taxon>Bacteria</taxon>
        <taxon>Bacillati</taxon>
        <taxon>Actinomycetota</taxon>
        <taxon>Actinomycetes</taxon>
        <taxon>Micrococcales</taxon>
        <taxon>Micrococcaceae</taxon>
        <taxon>Citricoccus</taxon>
    </lineage>
</organism>
<feature type="domain" description="SLH" evidence="6">
    <location>
        <begin position="114"/>
        <end position="177"/>
    </location>
</feature>
<feature type="domain" description="SLH" evidence="6">
    <location>
        <begin position="178"/>
        <end position="238"/>
    </location>
</feature>
<evidence type="ECO:0000256" key="5">
    <source>
        <dbReference type="SAM" id="SignalP"/>
    </source>
</evidence>
<dbReference type="InterPro" id="IPR000064">
    <property type="entry name" value="NLP_P60_dom"/>
</dbReference>
<sequence length="382" mass="39875">MSSAARRLRQHHTLRHRLAAALGAGALVAGVAGAGLTAQMAAAPSAAAAQCSSSSFTDVPRGTPKYAPVTWLACQGITTGYPDGSFGVGKPVTRGEVATFLYRQTTPSHPKNGAAYFTDVSGAGAFYSTSVAWMAQGGFAKGGSDGTFRPNSPVTRGEMAAFIYRLAGATQKGPNYSPFDDMRWSSSFYHEASWLESRGIANGYKDGDFKPSRNITRGETAIMLQNAHPYISGRGNVTSPVTSPLPNGAGNASGSTAAWKTKAASWATAKAQSSSSYYLYGGNGPNGYDCSGFIIGAFAAGGKDGLPRRAADQYKAADSYVPLSQVQVGDLVYWSSGGSVYHIALYVGNGKIAHARNPKEGVSVTSIDYAPYNMLSVAGRYS</sequence>
<dbReference type="InterPro" id="IPR051465">
    <property type="entry name" value="Cell_Envelope_Struct_Comp"/>
</dbReference>
<dbReference type="SUPFAM" id="SSF54001">
    <property type="entry name" value="Cysteine proteinases"/>
    <property type="match status" value="1"/>
</dbReference>
<evidence type="ECO:0000313" key="8">
    <source>
        <dbReference type="EMBL" id="MEO9246779.1"/>
    </source>
</evidence>
<dbReference type="Gene3D" id="3.90.1720.10">
    <property type="entry name" value="endopeptidase domain like (from Nostoc punctiforme)"/>
    <property type="match status" value="1"/>
</dbReference>
<comment type="similarity">
    <text evidence="1">Belongs to the peptidase C40 family.</text>
</comment>
<protein>
    <submittedName>
        <fullName evidence="8">S-layer homology domain-containing protein</fullName>
    </submittedName>
</protein>
<dbReference type="EMBL" id="JBDXMX010000001">
    <property type="protein sequence ID" value="MEO9246779.1"/>
    <property type="molecule type" value="Genomic_DNA"/>
</dbReference>
<evidence type="ECO:0000256" key="3">
    <source>
        <dbReference type="ARBA" id="ARBA00022801"/>
    </source>
</evidence>
<evidence type="ECO:0000256" key="1">
    <source>
        <dbReference type="ARBA" id="ARBA00007074"/>
    </source>
</evidence>
<keyword evidence="2" id="KW-0645">Protease</keyword>
<dbReference type="Pfam" id="PF00395">
    <property type="entry name" value="SLH"/>
    <property type="match status" value="3"/>
</dbReference>
<feature type="signal peptide" evidence="5">
    <location>
        <begin position="1"/>
        <end position="34"/>
    </location>
</feature>
<evidence type="ECO:0000259" key="7">
    <source>
        <dbReference type="PROSITE" id="PS51935"/>
    </source>
</evidence>
<gene>
    <name evidence="8" type="ORF">ABDK96_03695</name>
</gene>
<accession>A0ABV0IF32</accession>
<keyword evidence="9" id="KW-1185">Reference proteome</keyword>
<proteinExistence type="inferred from homology"/>
<evidence type="ECO:0000313" key="9">
    <source>
        <dbReference type="Proteomes" id="UP001484097"/>
    </source>
</evidence>
<dbReference type="Proteomes" id="UP001484097">
    <property type="component" value="Unassembled WGS sequence"/>
</dbReference>
<feature type="chain" id="PRO_5045294942" evidence="5">
    <location>
        <begin position="35"/>
        <end position="382"/>
    </location>
</feature>
<dbReference type="PROSITE" id="PS51935">
    <property type="entry name" value="NLPC_P60"/>
    <property type="match status" value="1"/>
</dbReference>
<evidence type="ECO:0000256" key="4">
    <source>
        <dbReference type="ARBA" id="ARBA00022807"/>
    </source>
</evidence>
<comment type="caution">
    <text evidence="8">The sequence shown here is derived from an EMBL/GenBank/DDBJ whole genome shotgun (WGS) entry which is preliminary data.</text>
</comment>
<evidence type="ECO:0000259" key="6">
    <source>
        <dbReference type="PROSITE" id="PS51272"/>
    </source>
</evidence>
<dbReference type="Pfam" id="PF00877">
    <property type="entry name" value="NLPC_P60"/>
    <property type="match status" value="1"/>
</dbReference>
<feature type="domain" description="NlpC/P60" evidence="7">
    <location>
        <begin position="253"/>
        <end position="382"/>
    </location>
</feature>
<feature type="domain" description="SLH" evidence="6">
    <location>
        <begin position="52"/>
        <end position="113"/>
    </location>
</feature>
<reference evidence="8 9" key="1">
    <citation type="submission" date="2024-05" db="EMBL/GenBank/DDBJ databases">
        <authorList>
            <person name="Yi C."/>
        </authorList>
    </citation>
    <scope>NUCLEOTIDE SEQUENCE [LARGE SCALE GENOMIC DNA]</scope>
    <source>
        <strain evidence="8 9">XS13</strain>
    </source>
</reference>
<dbReference type="PROSITE" id="PS51272">
    <property type="entry name" value="SLH"/>
    <property type="match status" value="3"/>
</dbReference>
<name>A0ABV0IF32_9MICC</name>
<keyword evidence="4" id="KW-0788">Thiol protease</keyword>
<keyword evidence="5" id="KW-0732">Signal</keyword>
<dbReference type="RefSeq" id="WP_347919025.1">
    <property type="nucleotide sequence ID" value="NZ_JBDXMX010000001.1"/>
</dbReference>
<dbReference type="PANTHER" id="PTHR43308">
    <property type="entry name" value="OUTER MEMBRANE PROTEIN ALPHA-RELATED"/>
    <property type="match status" value="1"/>
</dbReference>
<keyword evidence="3" id="KW-0378">Hydrolase</keyword>